<keyword evidence="2" id="KW-0732">Signal</keyword>
<accession>A0A4R8PN08</accession>
<gene>
    <name evidence="3" type="ORF">C8035_v002963</name>
</gene>
<evidence type="ECO:0000256" key="2">
    <source>
        <dbReference type="SAM" id="SignalP"/>
    </source>
</evidence>
<evidence type="ECO:0000313" key="3">
    <source>
        <dbReference type="EMBL" id="TDZ13990.1"/>
    </source>
</evidence>
<evidence type="ECO:0000313" key="4">
    <source>
        <dbReference type="Proteomes" id="UP000295083"/>
    </source>
</evidence>
<protein>
    <submittedName>
        <fullName evidence="3">Uncharacterized protein</fullName>
    </submittedName>
</protein>
<feature type="compositionally biased region" description="Basic and acidic residues" evidence="1">
    <location>
        <begin position="68"/>
        <end position="123"/>
    </location>
</feature>
<organism evidence="3 4">
    <name type="scientific">Colletotrichum spinosum</name>
    <dbReference type="NCBI Taxonomy" id="1347390"/>
    <lineage>
        <taxon>Eukaryota</taxon>
        <taxon>Fungi</taxon>
        <taxon>Dikarya</taxon>
        <taxon>Ascomycota</taxon>
        <taxon>Pezizomycotina</taxon>
        <taxon>Sordariomycetes</taxon>
        <taxon>Hypocreomycetidae</taxon>
        <taxon>Glomerellales</taxon>
        <taxon>Glomerellaceae</taxon>
        <taxon>Colletotrichum</taxon>
        <taxon>Colletotrichum orbiculare species complex</taxon>
    </lineage>
</organism>
<sequence>MRFTLALLFFLLGLAVAVPVAEPASNKAPATKAAPAKTPAKAPTKAPAKDSSDKKKLVKGINDNIKAGGKEIKSTNDAEKAAKSGDAKGLKKDEKKIGKALDEATKAREKNQKIAGNKDKKLTEGLNKVENAQKGAKKTVDSFTGNPKKDQPKLDSLGKTFAKGKKTNQENLKEAKKNFN</sequence>
<feature type="compositionally biased region" description="Low complexity" evidence="1">
    <location>
        <begin position="23"/>
        <end position="46"/>
    </location>
</feature>
<feature type="chain" id="PRO_5020997954" evidence="2">
    <location>
        <begin position="18"/>
        <end position="180"/>
    </location>
</feature>
<dbReference type="EMBL" id="QAPG01010709">
    <property type="protein sequence ID" value="TDZ13990.1"/>
    <property type="molecule type" value="Genomic_DNA"/>
</dbReference>
<feature type="compositionally biased region" description="Basic and acidic residues" evidence="1">
    <location>
        <begin position="167"/>
        <end position="180"/>
    </location>
</feature>
<dbReference type="AlphaFoldDB" id="A0A4R8PN08"/>
<evidence type="ECO:0000256" key="1">
    <source>
        <dbReference type="SAM" id="MobiDB-lite"/>
    </source>
</evidence>
<feature type="region of interest" description="Disordered" evidence="1">
    <location>
        <begin position="23"/>
        <end position="180"/>
    </location>
</feature>
<proteinExistence type="predicted"/>
<comment type="caution">
    <text evidence="3">The sequence shown here is derived from an EMBL/GenBank/DDBJ whole genome shotgun (WGS) entry which is preliminary data.</text>
</comment>
<dbReference type="Proteomes" id="UP000295083">
    <property type="component" value="Unassembled WGS sequence"/>
</dbReference>
<feature type="signal peptide" evidence="2">
    <location>
        <begin position="1"/>
        <end position="17"/>
    </location>
</feature>
<name>A0A4R8PN08_9PEZI</name>
<reference evidence="3 4" key="1">
    <citation type="submission" date="2018-11" db="EMBL/GenBank/DDBJ databases">
        <title>Genome sequence and assembly of Colletotrichum spinosum.</title>
        <authorList>
            <person name="Gan P."/>
            <person name="Shirasu K."/>
        </authorList>
    </citation>
    <scope>NUCLEOTIDE SEQUENCE [LARGE SCALE GENOMIC DNA]</scope>
    <source>
        <strain evidence="3 4">CBS 515.97</strain>
    </source>
</reference>
<keyword evidence="4" id="KW-1185">Reference proteome</keyword>